<evidence type="ECO:0000259" key="1">
    <source>
        <dbReference type="Pfam" id="PF18407"/>
    </source>
</evidence>
<dbReference type="Pfam" id="PF13344">
    <property type="entry name" value="Hydrolase_6"/>
    <property type="match status" value="1"/>
</dbReference>
<dbReference type="Pfam" id="PF13242">
    <property type="entry name" value="Hydrolase_like"/>
    <property type="match status" value="1"/>
</dbReference>
<dbReference type="Gene3D" id="3.30.300.290">
    <property type="match status" value="1"/>
</dbReference>
<evidence type="ECO:0000313" key="3">
    <source>
        <dbReference type="Proteomes" id="UP000247892"/>
    </source>
</evidence>
<dbReference type="AlphaFoldDB" id="A0A318LGD6"/>
<evidence type="ECO:0000313" key="2">
    <source>
        <dbReference type="EMBL" id="PXY26455.1"/>
    </source>
</evidence>
<dbReference type="InterPro" id="IPR006357">
    <property type="entry name" value="HAD-SF_hydro_IIA"/>
</dbReference>
<reference evidence="2 3" key="1">
    <citation type="submission" date="2016-07" db="EMBL/GenBank/DDBJ databases">
        <title>Draft genome sequence of Prauserella sp. YIM 121212, isolated from alkaline soil.</title>
        <authorList>
            <person name="Ruckert C."/>
            <person name="Albersmeier A."/>
            <person name="Jiang C.-L."/>
            <person name="Jiang Y."/>
            <person name="Kalinowski J."/>
            <person name="Schneider O."/>
            <person name="Winkler A."/>
            <person name="Zotchev S.B."/>
        </authorList>
    </citation>
    <scope>NUCLEOTIDE SEQUENCE [LARGE SCALE GENOMIC DNA]</scope>
    <source>
        <strain evidence="2 3">YIM 121212</strain>
    </source>
</reference>
<dbReference type="Proteomes" id="UP000247892">
    <property type="component" value="Unassembled WGS sequence"/>
</dbReference>
<dbReference type="RefSeq" id="WP_110340524.1">
    <property type="nucleotide sequence ID" value="NZ_MASU01000010.1"/>
</dbReference>
<dbReference type="GO" id="GO:0016791">
    <property type="term" value="F:phosphatase activity"/>
    <property type="evidence" value="ECO:0007669"/>
    <property type="project" value="TreeGrafter"/>
</dbReference>
<proteinExistence type="predicted"/>
<dbReference type="EMBL" id="MASU01000010">
    <property type="protein sequence ID" value="PXY26455.1"/>
    <property type="molecule type" value="Genomic_DNA"/>
</dbReference>
<name>A0A318LGD6_9PSEU</name>
<protein>
    <submittedName>
        <fullName evidence="2">HAD family hydrolase</fullName>
    </submittedName>
</protein>
<sequence>MTDGALLDRHDAVLLDLDGTVYHGVRPIPHAAEAIGRARDRGTSIRFVTNNASKAPEAVAEHLKSLGVVAEPGEVLTSAQAAARVLRDHLPEGAAVLVVGAGSLAAEVDGGGLRSVRKADAGVAAVVQGHSPKTGWADLAEACVAIREGALWVACNADATLPTERGLLPGNGAMVAALKAATDRAPIVAGKPEPPLFRTAAESARATAPLVVGDRLDTDIAGAVAAGVDSLVVLTGVATPVSLLAAIPAERPRYLAADLTGLDGKADELEIGPRPGWRAEARDGELVVTRDGGHDGLDLLRALCDAAWRHGVTTVRAGDGQAATALGDLGLG</sequence>
<dbReference type="NCBIfam" id="TIGR01460">
    <property type="entry name" value="HAD-SF-IIA"/>
    <property type="match status" value="1"/>
</dbReference>
<dbReference type="InterPro" id="IPR036412">
    <property type="entry name" value="HAD-like_sf"/>
</dbReference>
<organism evidence="2 3">
    <name type="scientific">Prauserella flavalba</name>
    <dbReference type="NCBI Taxonomy" id="1477506"/>
    <lineage>
        <taxon>Bacteria</taxon>
        <taxon>Bacillati</taxon>
        <taxon>Actinomycetota</taxon>
        <taxon>Actinomycetes</taxon>
        <taxon>Pseudonocardiales</taxon>
        <taxon>Pseudonocardiaceae</taxon>
        <taxon>Prauserella</taxon>
    </lineage>
</organism>
<comment type="caution">
    <text evidence="2">The sequence shown here is derived from an EMBL/GenBank/DDBJ whole genome shotgun (WGS) entry which is preliminary data.</text>
</comment>
<dbReference type="PANTHER" id="PTHR19288">
    <property type="entry name" value="4-NITROPHENYLPHOSPHATASE-RELATED"/>
    <property type="match status" value="1"/>
</dbReference>
<feature type="domain" description="GCN5-related N-acetyltransferase-like" evidence="1">
    <location>
        <begin position="274"/>
        <end position="331"/>
    </location>
</feature>
<dbReference type="Gene3D" id="3.40.50.1000">
    <property type="entry name" value="HAD superfamily/HAD-like"/>
    <property type="match status" value="2"/>
</dbReference>
<dbReference type="GO" id="GO:0005737">
    <property type="term" value="C:cytoplasm"/>
    <property type="evidence" value="ECO:0007669"/>
    <property type="project" value="TreeGrafter"/>
</dbReference>
<dbReference type="PANTHER" id="PTHR19288:SF95">
    <property type="entry name" value="D-GLYCEROL 3-PHOSPHATE PHOSPHATASE"/>
    <property type="match status" value="1"/>
</dbReference>
<keyword evidence="3" id="KW-1185">Reference proteome</keyword>
<gene>
    <name evidence="2" type="ORF">BA062_23785</name>
</gene>
<dbReference type="InterPro" id="IPR041065">
    <property type="entry name" value="GNAT-like"/>
</dbReference>
<dbReference type="InterPro" id="IPR023214">
    <property type="entry name" value="HAD_sf"/>
</dbReference>
<keyword evidence="2" id="KW-0378">Hydrolase</keyword>
<dbReference type="OrthoDB" id="3400930at2"/>
<dbReference type="SUPFAM" id="SSF56784">
    <property type="entry name" value="HAD-like"/>
    <property type="match status" value="1"/>
</dbReference>
<accession>A0A318LGD6</accession>
<dbReference type="Pfam" id="PF18407">
    <property type="entry name" value="GNAT_like"/>
    <property type="match status" value="1"/>
</dbReference>